<evidence type="ECO:0000259" key="3">
    <source>
        <dbReference type="Pfam" id="PF00685"/>
    </source>
</evidence>
<dbReference type="InterPro" id="IPR000863">
    <property type="entry name" value="Sulfotransferase_dom"/>
</dbReference>
<evidence type="ECO:0000313" key="5">
    <source>
        <dbReference type="Proteomes" id="UP001341245"/>
    </source>
</evidence>
<comment type="similarity">
    <text evidence="1">Belongs to the sulfotransferase 1 family.</text>
</comment>
<evidence type="ECO:0000313" key="4">
    <source>
        <dbReference type="EMBL" id="KAK6000554.1"/>
    </source>
</evidence>
<keyword evidence="5" id="KW-1185">Reference proteome</keyword>
<dbReference type="SUPFAM" id="SSF52540">
    <property type="entry name" value="P-loop containing nucleoside triphosphate hydrolases"/>
    <property type="match status" value="1"/>
</dbReference>
<evidence type="ECO:0000256" key="2">
    <source>
        <dbReference type="ARBA" id="ARBA00022679"/>
    </source>
</evidence>
<keyword evidence="2" id="KW-0808">Transferase</keyword>
<sequence length="320" mass="36590">MSSSSTTTTTATTTKQSVQWPVKTSEFQNAAMDSTRWNDFPFRDDDVIIASWGKSGTTWMQQIVSQLIFNGSEDAPIHEASPWLDLRFLPPGFATGVLEAQTHRRFIKTHSPLENLNCSPKAKYIFCARDGRDVIWSMHNHLFYATPGFYSLMNDTPGRIGHVAERPQEDIRSYFHDVVENDDRPTVTFPFWRVIRGWFAAKDTPNLLLVHFADLKKDLSGEIKRIADFLDIELTQEKLAEITSHCTFDYMKANAKKVSPEQAPLMWQNGAETFINKGTNGRWRDVLTQEDVKLYEDKARSELGEECAKWLAEGGRVQPY</sequence>
<name>A0ABR0T857_AURPU</name>
<dbReference type="Proteomes" id="UP001341245">
    <property type="component" value="Unassembled WGS sequence"/>
</dbReference>
<dbReference type="Gene3D" id="3.40.50.300">
    <property type="entry name" value="P-loop containing nucleotide triphosphate hydrolases"/>
    <property type="match status" value="1"/>
</dbReference>
<proteinExistence type="inferred from homology"/>
<protein>
    <recommendedName>
        <fullName evidence="3">Sulfotransferase domain-containing protein</fullName>
    </recommendedName>
</protein>
<dbReference type="PANTHER" id="PTHR11783">
    <property type="entry name" value="SULFOTRANSFERASE SULT"/>
    <property type="match status" value="1"/>
</dbReference>
<reference evidence="4 5" key="1">
    <citation type="submission" date="2023-11" db="EMBL/GenBank/DDBJ databases">
        <title>Draft genome sequence and annotation of the polyextremotolerant black yeast-like fungus Aureobasidium pullulans NRRL 62042.</title>
        <authorList>
            <person name="Dielentheis-Frenken M.R.E."/>
            <person name="Wibberg D."/>
            <person name="Blank L.M."/>
            <person name="Tiso T."/>
        </authorList>
    </citation>
    <scope>NUCLEOTIDE SEQUENCE [LARGE SCALE GENOMIC DNA]</scope>
    <source>
        <strain evidence="4 5">NRRL 62042</strain>
    </source>
</reference>
<comment type="caution">
    <text evidence="4">The sequence shown here is derived from an EMBL/GenBank/DDBJ whole genome shotgun (WGS) entry which is preliminary data.</text>
</comment>
<accession>A0ABR0T857</accession>
<dbReference type="Pfam" id="PF00685">
    <property type="entry name" value="Sulfotransfer_1"/>
    <property type="match status" value="1"/>
</dbReference>
<dbReference type="InterPro" id="IPR027417">
    <property type="entry name" value="P-loop_NTPase"/>
</dbReference>
<feature type="domain" description="Sulfotransferase" evidence="3">
    <location>
        <begin position="44"/>
        <end position="297"/>
    </location>
</feature>
<organism evidence="4 5">
    <name type="scientific">Aureobasidium pullulans</name>
    <name type="common">Black yeast</name>
    <name type="synonym">Pullularia pullulans</name>
    <dbReference type="NCBI Taxonomy" id="5580"/>
    <lineage>
        <taxon>Eukaryota</taxon>
        <taxon>Fungi</taxon>
        <taxon>Dikarya</taxon>
        <taxon>Ascomycota</taxon>
        <taxon>Pezizomycotina</taxon>
        <taxon>Dothideomycetes</taxon>
        <taxon>Dothideomycetidae</taxon>
        <taxon>Dothideales</taxon>
        <taxon>Saccotheciaceae</taxon>
        <taxon>Aureobasidium</taxon>
    </lineage>
</organism>
<evidence type="ECO:0000256" key="1">
    <source>
        <dbReference type="ARBA" id="ARBA00005771"/>
    </source>
</evidence>
<gene>
    <name evidence="4" type="ORF">QM012_003800</name>
</gene>
<dbReference type="EMBL" id="JASGXD010000017">
    <property type="protein sequence ID" value="KAK6000554.1"/>
    <property type="molecule type" value="Genomic_DNA"/>
</dbReference>